<evidence type="ECO:0000313" key="2">
    <source>
        <dbReference type="Proteomes" id="UP000824120"/>
    </source>
</evidence>
<evidence type="ECO:0000313" key="1">
    <source>
        <dbReference type="EMBL" id="KAG5605903.1"/>
    </source>
</evidence>
<keyword evidence="2" id="KW-1185">Reference proteome</keyword>
<feature type="non-terminal residue" evidence="1">
    <location>
        <position position="77"/>
    </location>
</feature>
<dbReference type="EMBL" id="JACXVP010000005">
    <property type="protein sequence ID" value="KAG5605903.1"/>
    <property type="molecule type" value="Genomic_DNA"/>
</dbReference>
<organism evidence="1 2">
    <name type="scientific">Solanum commersonii</name>
    <name type="common">Commerson's wild potato</name>
    <name type="synonym">Commerson's nightshade</name>
    <dbReference type="NCBI Taxonomy" id="4109"/>
    <lineage>
        <taxon>Eukaryota</taxon>
        <taxon>Viridiplantae</taxon>
        <taxon>Streptophyta</taxon>
        <taxon>Embryophyta</taxon>
        <taxon>Tracheophyta</taxon>
        <taxon>Spermatophyta</taxon>
        <taxon>Magnoliopsida</taxon>
        <taxon>eudicotyledons</taxon>
        <taxon>Gunneridae</taxon>
        <taxon>Pentapetalae</taxon>
        <taxon>asterids</taxon>
        <taxon>lamiids</taxon>
        <taxon>Solanales</taxon>
        <taxon>Solanaceae</taxon>
        <taxon>Solanoideae</taxon>
        <taxon>Solaneae</taxon>
        <taxon>Solanum</taxon>
    </lineage>
</organism>
<sequence length="77" mass="8933">MVPRCSAISPKVQSLKMLKVKNLIERQYFLSFEDLKIFISKKLEVVANTTLTLCFWLAREKGFKTKITESMVGGYWV</sequence>
<dbReference type="Proteomes" id="UP000824120">
    <property type="component" value="Chromosome 5"/>
</dbReference>
<gene>
    <name evidence="1" type="ORF">H5410_027395</name>
</gene>
<name>A0A9J5Z1W0_SOLCO</name>
<proteinExistence type="predicted"/>
<reference evidence="1 2" key="1">
    <citation type="submission" date="2020-09" db="EMBL/GenBank/DDBJ databases">
        <title>De no assembly of potato wild relative species, Solanum commersonii.</title>
        <authorList>
            <person name="Cho K."/>
        </authorList>
    </citation>
    <scope>NUCLEOTIDE SEQUENCE [LARGE SCALE GENOMIC DNA]</scope>
    <source>
        <strain evidence="1">LZ3.2</strain>
        <tissue evidence="1">Leaf</tissue>
    </source>
</reference>
<dbReference type="AlphaFoldDB" id="A0A9J5Z1W0"/>
<protein>
    <submittedName>
        <fullName evidence="1">Uncharacterized protein</fullName>
    </submittedName>
</protein>
<comment type="caution">
    <text evidence="1">The sequence shown here is derived from an EMBL/GenBank/DDBJ whole genome shotgun (WGS) entry which is preliminary data.</text>
</comment>
<accession>A0A9J5Z1W0</accession>